<reference evidence="2 3" key="1">
    <citation type="submission" date="2016-10" db="EMBL/GenBank/DDBJ databases">
        <authorList>
            <person name="de Groot N.N."/>
        </authorList>
    </citation>
    <scope>NUCLEOTIDE SEQUENCE [LARGE SCALE GENOMIC DNA]</scope>
    <source>
        <strain evidence="2 3">CGMCC 4.6945</strain>
    </source>
</reference>
<dbReference type="InterPro" id="IPR029068">
    <property type="entry name" value="Glyas_Bleomycin-R_OHBP_Dase"/>
</dbReference>
<name>A0A1I1A1G3_9CELL</name>
<dbReference type="EMBL" id="FOKA01000014">
    <property type="protein sequence ID" value="SFB31785.1"/>
    <property type="molecule type" value="Genomic_DNA"/>
</dbReference>
<proteinExistence type="predicted"/>
<keyword evidence="3" id="KW-1185">Reference proteome</keyword>
<dbReference type="AlphaFoldDB" id="A0A1I1A1G3"/>
<dbReference type="Gene3D" id="3.10.180.10">
    <property type="entry name" value="2,3-Dihydroxybiphenyl 1,2-Dioxygenase, domain 1"/>
    <property type="match status" value="1"/>
</dbReference>
<dbReference type="GO" id="GO:0032259">
    <property type="term" value="P:methylation"/>
    <property type="evidence" value="ECO:0007669"/>
    <property type="project" value="UniProtKB-KW"/>
</dbReference>
<dbReference type="CDD" id="cd06588">
    <property type="entry name" value="PhnB_like"/>
    <property type="match status" value="1"/>
</dbReference>
<sequence>MGKVRPHLWFDHEAEEAATFYAATIPGSRITHVNRAPEGVPGVEAGAAFVVELELDGMPVTFLNGGPGHPQTDAFSLVVDCADQAEVDHYWAALTADGGTEGQCGWCQDRFGVWWQVVPRGMEEVLAGDDPEGTRRAMGAMFGMRKLDVAALWAAYRGETATV</sequence>
<dbReference type="Proteomes" id="UP000199012">
    <property type="component" value="Unassembled WGS sequence"/>
</dbReference>
<dbReference type="PANTHER" id="PTHR33990:SF2">
    <property type="entry name" value="PHNB-LIKE DOMAIN-CONTAINING PROTEIN"/>
    <property type="match status" value="1"/>
</dbReference>
<dbReference type="InterPro" id="IPR009725">
    <property type="entry name" value="3_dmu_93_MTrfase"/>
</dbReference>
<dbReference type="PIRSF" id="PIRSF021700">
    <property type="entry name" value="3_dmu_93_MTrfase"/>
    <property type="match status" value="1"/>
</dbReference>
<keyword evidence="2" id="KW-0830">Ubiquinone</keyword>
<accession>A0A1I1A1G3</accession>
<dbReference type="OrthoDB" id="9806473at2"/>
<dbReference type="GO" id="GO:0008168">
    <property type="term" value="F:methyltransferase activity"/>
    <property type="evidence" value="ECO:0007669"/>
    <property type="project" value="UniProtKB-KW"/>
</dbReference>
<protein>
    <submittedName>
        <fullName evidence="2">Glyoxalase superfamily enzyme, possibly 3-demethylubiquinone-9 3-methyltransferase</fullName>
    </submittedName>
</protein>
<dbReference type="STRING" id="988821.SAMN05421867_11447"/>
<organism evidence="2 3">
    <name type="scientific">Cellulomonas marina</name>
    <dbReference type="NCBI Taxonomy" id="988821"/>
    <lineage>
        <taxon>Bacteria</taxon>
        <taxon>Bacillati</taxon>
        <taxon>Actinomycetota</taxon>
        <taxon>Actinomycetes</taxon>
        <taxon>Micrococcales</taxon>
        <taxon>Cellulomonadaceae</taxon>
        <taxon>Cellulomonas</taxon>
    </lineage>
</organism>
<evidence type="ECO:0000313" key="2">
    <source>
        <dbReference type="EMBL" id="SFB31785.1"/>
    </source>
</evidence>
<feature type="domain" description="PhnB-like" evidence="1">
    <location>
        <begin position="3"/>
        <end position="118"/>
    </location>
</feature>
<dbReference type="PANTHER" id="PTHR33990">
    <property type="entry name" value="PROTEIN YJDN-RELATED"/>
    <property type="match status" value="1"/>
</dbReference>
<dbReference type="Pfam" id="PF06983">
    <property type="entry name" value="3-dmu-9_3-mt"/>
    <property type="match status" value="1"/>
</dbReference>
<keyword evidence="2" id="KW-0489">Methyltransferase</keyword>
<dbReference type="InterPro" id="IPR028973">
    <property type="entry name" value="PhnB-like"/>
</dbReference>
<dbReference type="SUPFAM" id="SSF54593">
    <property type="entry name" value="Glyoxalase/Bleomycin resistance protein/Dihydroxybiphenyl dioxygenase"/>
    <property type="match status" value="1"/>
</dbReference>
<evidence type="ECO:0000313" key="3">
    <source>
        <dbReference type="Proteomes" id="UP000199012"/>
    </source>
</evidence>
<evidence type="ECO:0000259" key="1">
    <source>
        <dbReference type="Pfam" id="PF06983"/>
    </source>
</evidence>
<keyword evidence="2" id="KW-0808">Transferase</keyword>
<gene>
    <name evidence="2" type="ORF">SAMN05421867_11447</name>
</gene>
<dbReference type="RefSeq" id="WP_090034072.1">
    <property type="nucleotide sequence ID" value="NZ_BONM01000034.1"/>
</dbReference>